<feature type="region of interest" description="Disordered" evidence="1">
    <location>
        <begin position="1"/>
        <end position="58"/>
    </location>
</feature>
<protein>
    <submittedName>
        <fullName evidence="2">Uncharacterized protein</fullName>
    </submittedName>
</protein>
<evidence type="ECO:0000313" key="2">
    <source>
        <dbReference type="EMBL" id="KAF5539546.1"/>
    </source>
</evidence>
<dbReference type="EMBL" id="JAAOAQ010000613">
    <property type="protein sequence ID" value="KAF5539546.1"/>
    <property type="molecule type" value="Genomic_DNA"/>
</dbReference>
<evidence type="ECO:0000256" key="1">
    <source>
        <dbReference type="SAM" id="MobiDB-lite"/>
    </source>
</evidence>
<proteinExistence type="predicted"/>
<dbReference type="AlphaFoldDB" id="A0A8H5IMR1"/>
<keyword evidence="3" id="KW-1185">Reference proteome</keyword>
<feature type="compositionally biased region" description="Basic residues" evidence="1">
    <location>
        <begin position="34"/>
        <end position="49"/>
    </location>
</feature>
<organism evidence="2 3">
    <name type="scientific">Fusarium phyllophilum</name>
    <dbReference type="NCBI Taxonomy" id="47803"/>
    <lineage>
        <taxon>Eukaryota</taxon>
        <taxon>Fungi</taxon>
        <taxon>Dikarya</taxon>
        <taxon>Ascomycota</taxon>
        <taxon>Pezizomycotina</taxon>
        <taxon>Sordariomycetes</taxon>
        <taxon>Hypocreomycetidae</taxon>
        <taxon>Hypocreales</taxon>
        <taxon>Nectriaceae</taxon>
        <taxon>Fusarium</taxon>
        <taxon>Fusarium fujikuroi species complex</taxon>
    </lineage>
</organism>
<reference evidence="2 3" key="1">
    <citation type="submission" date="2020-05" db="EMBL/GenBank/DDBJ databases">
        <title>Identification and distribution of gene clusters putatively required for synthesis of sphingolipid metabolism inhibitors in phylogenetically diverse species of the filamentous fungus Fusarium.</title>
        <authorList>
            <person name="Kim H.-S."/>
            <person name="Busman M."/>
            <person name="Brown D.W."/>
            <person name="Divon H."/>
            <person name="Uhlig S."/>
            <person name="Proctor R.H."/>
        </authorList>
    </citation>
    <scope>NUCLEOTIDE SEQUENCE [LARGE SCALE GENOMIC DNA]</scope>
    <source>
        <strain evidence="2 3">NRRL 13617</strain>
    </source>
</reference>
<gene>
    <name evidence="2" type="ORF">FPHYL_12258</name>
</gene>
<evidence type="ECO:0000313" key="3">
    <source>
        <dbReference type="Proteomes" id="UP000582016"/>
    </source>
</evidence>
<sequence>MRDSAAEMAKTKAGGAATATPPATPKKQTGGITKPKKGKATPTPKKGKSKGKDDDDENAIRLAFRASEARLLERATDDAWKPGKNRYERCGRGGQCLLNPLAAQPIGLFYLDYHHVHPTVDDEDDSDIGKEKKNRRIASKTILEGIF</sequence>
<dbReference type="OrthoDB" id="5106344at2759"/>
<feature type="compositionally biased region" description="Low complexity" evidence="1">
    <location>
        <begin position="11"/>
        <end position="33"/>
    </location>
</feature>
<accession>A0A8H5IMR1</accession>
<name>A0A8H5IMR1_9HYPO</name>
<comment type="caution">
    <text evidence="2">The sequence shown here is derived from an EMBL/GenBank/DDBJ whole genome shotgun (WGS) entry which is preliminary data.</text>
</comment>
<dbReference type="Proteomes" id="UP000582016">
    <property type="component" value="Unassembled WGS sequence"/>
</dbReference>